<evidence type="ECO:0000313" key="1">
    <source>
        <dbReference type="EMBL" id="KIL59785.1"/>
    </source>
</evidence>
<dbReference type="Proteomes" id="UP000054549">
    <property type="component" value="Unassembled WGS sequence"/>
</dbReference>
<evidence type="ECO:0000313" key="2">
    <source>
        <dbReference type="Proteomes" id="UP000054549"/>
    </source>
</evidence>
<proteinExistence type="predicted"/>
<name>A0A0C2SAE3_AMAMK</name>
<dbReference type="InParanoid" id="A0A0C2SAE3"/>
<dbReference type="AlphaFoldDB" id="A0A0C2SAE3"/>
<keyword evidence="2" id="KW-1185">Reference proteome</keyword>
<dbReference type="EMBL" id="KN818309">
    <property type="protein sequence ID" value="KIL59785.1"/>
    <property type="molecule type" value="Genomic_DNA"/>
</dbReference>
<organism evidence="1 2">
    <name type="scientific">Amanita muscaria (strain Koide BX008)</name>
    <dbReference type="NCBI Taxonomy" id="946122"/>
    <lineage>
        <taxon>Eukaryota</taxon>
        <taxon>Fungi</taxon>
        <taxon>Dikarya</taxon>
        <taxon>Basidiomycota</taxon>
        <taxon>Agaricomycotina</taxon>
        <taxon>Agaricomycetes</taxon>
        <taxon>Agaricomycetidae</taxon>
        <taxon>Agaricales</taxon>
        <taxon>Pluteineae</taxon>
        <taxon>Amanitaceae</taxon>
        <taxon>Amanita</taxon>
    </lineage>
</organism>
<sequence>MLMMNYLPLPSNANAFANENVRNGLGRFQCFVERLKLPRPEQEKHCSLLLSKENKACIGNTESHQ</sequence>
<gene>
    <name evidence="1" type="ORF">M378DRAFT_967006</name>
</gene>
<protein>
    <submittedName>
        <fullName evidence="1">Uncharacterized protein</fullName>
    </submittedName>
</protein>
<reference evidence="1 2" key="1">
    <citation type="submission" date="2014-04" db="EMBL/GenBank/DDBJ databases">
        <title>Evolutionary Origins and Diversification of the Mycorrhizal Mutualists.</title>
        <authorList>
            <consortium name="DOE Joint Genome Institute"/>
            <consortium name="Mycorrhizal Genomics Consortium"/>
            <person name="Kohler A."/>
            <person name="Kuo A."/>
            <person name="Nagy L.G."/>
            <person name="Floudas D."/>
            <person name="Copeland A."/>
            <person name="Barry K.W."/>
            <person name="Cichocki N."/>
            <person name="Veneault-Fourrey C."/>
            <person name="LaButti K."/>
            <person name="Lindquist E.A."/>
            <person name="Lipzen A."/>
            <person name="Lundell T."/>
            <person name="Morin E."/>
            <person name="Murat C."/>
            <person name="Riley R."/>
            <person name="Ohm R."/>
            <person name="Sun H."/>
            <person name="Tunlid A."/>
            <person name="Henrissat B."/>
            <person name="Grigoriev I.V."/>
            <person name="Hibbett D.S."/>
            <person name="Martin F."/>
        </authorList>
    </citation>
    <scope>NUCLEOTIDE SEQUENCE [LARGE SCALE GENOMIC DNA]</scope>
    <source>
        <strain evidence="1 2">Koide BX008</strain>
    </source>
</reference>
<accession>A0A0C2SAE3</accession>
<dbReference type="HOGENOM" id="CLU_194702_0_0_1"/>